<keyword evidence="11 14" id="KW-0255">Endonuclease</keyword>
<comment type="catalytic activity">
    <reaction evidence="1 14 15 16">
        <text>Endonucleolytic cleavage to 5'-phosphomonoester.</text>
        <dbReference type="EC" id="3.1.26.4"/>
    </reaction>
</comment>
<keyword evidence="12 14" id="KW-0378">Hydrolase</keyword>
<evidence type="ECO:0000313" key="18">
    <source>
        <dbReference type="EMBL" id="OZU90337.1"/>
    </source>
</evidence>
<dbReference type="EC" id="3.1.26.4" evidence="6 14"/>
<dbReference type="OrthoDB" id="9803420at2"/>
<dbReference type="GO" id="GO:0005737">
    <property type="term" value="C:cytoplasm"/>
    <property type="evidence" value="ECO:0007669"/>
    <property type="project" value="UniProtKB-SubCell"/>
</dbReference>
<comment type="subcellular location">
    <subcellularLocation>
        <location evidence="4 14">Cytoplasm</location>
    </subcellularLocation>
</comment>
<evidence type="ECO:0000256" key="8">
    <source>
        <dbReference type="ARBA" id="ARBA00022490"/>
    </source>
</evidence>
<dbReference type="InterPro" id="IPR024567">
    <property type="entry name" value="RNase_HII/HIII_dom"/>
</dbReference>
<evidence type="ECO:0000256" key="1">
    <source>
        <dbReference type="ARBA" id="ARBA00000077"/>
    </source>
</evidence>
<dbReference type="SUPFAM" id="SSF53098">
    <property type="entry name" value="Ribonuclease H-like"/>
    <property type="match status" value="1"/>
</dbReference>
<dbReference type="PANTHER" id="PTHR10954">
    <property type="entry name" value="RIBONUCLEASE H2 SUBUNIT A"/>
    <property type="match status" value="1"/>
</dbReference>
<dbReference type="GO" id="GO:0006298">
    <property type="term" value="P:mismatch repair"/>
    <property type="evidence" value="ECO:0007669"/>
    <property type="project" value="TreeGrafter"/>
</dbReference>
<name>A0A265NEU2_9BACI</name>
<dbReference type="NCBIfam" id="NF000594">
    <property type="entry name" value="PRK00015.1-1"/>
    <property type="match status" value="1"/>
</dbReference>
<evidence type="ECO:0000256" key="6">
    <source>
        <dbReference type="ARBA" id="ARBA00012180"/>
    </source>
</evidence>
<evidence type="ECO:0000256" key="15">
    <source>
        <dbReference type="PROSITE-ProRule" id="PRU01319"/>
    </source>
</evidence>
<evidence type="ECO:0000313" key="19">
    <source>
        <dbReference type="Proteomes" id="UP000216498"/>
    </source>
</evidence>
<evidence type="ECO:0000259" key="17">
    <source>
        <dbReference type="PROSITE" id="PS51975"/>
    </source>
</evidence>
<organism evidence="18 19">
    <name type="scientific">Virgibacillus indicus</name>
    <dbReference type="NCBI Taxonomy" id="2024554"/>
    <lineage>
        <taxon>Bacteria</taxon>
        <taxon>Bacillati</taxon>
        <taxon>Bacillota</taxon>
        <taxon>Bacilli</taxon>
        <taxon>Bacillales</taxon>
        <taxon>Bacillaceae</taxon>
        <taxon>Virgibacillus</taxon>
    </lineage>
</organism>
<feature type="domain" description="RNase H type-2" evidence="17">
    <location>
        <begin position="71"/>
        <end position="256"/>
    </location>
</feature>
<evidence type="ECO:0000256" key="12">
    <source>
        <dbReference type="ARBA" id="ARBA00022801"/>
    </source>
</evidence>
<evidence type="ECO:0000256" key="14">
    <source>
        <dbReference type="HAMAP-Rule" id="MF_00052"/>
    </source>
</evidence>
<dbReference type="PROSITE" id="PS51975">
    <property type="entry name" value="RNASE_H_2"/>
    <property type="match status" value="1"/>
</dbReference>
<dbReference type="Proteomes" id="UP000216498">
    <property type="component" value="Unassembled WGS sequence"/>
</dbReference>
<dbReference type="FunFam" id="3.30.420.10:FF:000006">
    <property type="entry name" value="Ribonuclease HII"/>
    <property type="match status" value="1"/>
</dbReference>
<dbReference type="InterPro" id="IPR001352">
    <property type="entry name" value="RNase_HII/HIII"/>
</dbReference>
<comment type="cofactor">
    <cofactor evidence="14 15">
        <name>Mn(2+)</name>
        <dbReference type="ChEBI" id="CHEBI:29035"/>
    </cofactor>
    <cofactor evidence="14 15">
        <name>Mg(2+)</name>
        <dbReference type="ChEBI" id="CHEBI:18420"/>
    </cofactor>
    <text evidence="14 15">Manganese or magnesium. Binds 1 divalent metal ion per monomer in the absence of substrate. May bind a second metal ion after substrate binding.</text>
</comment>
<evidence type="ECO:0000256" key="11">
    <source>
        <dbReference type="ARBA" id="ARBA00022759"/>
    </source>
</evidence>
<evidence type="ECO:0000256" key="2">
    <source>
        <dbReference type="ARBA" id="ARBA00001946"/>
    </source>
</evidence>
<evidence type="ECO:0000256" key="3">
    <source>
        <dbReference type="ARBA" id="ARBA00004065"/>
    </source>
</evidence>
<comment type="similarity">
    <text evidence="5 14 16">Belongs to the RNase HII family.</text>
</comment>
<comment type="cofactor">
    <cofactor evidence="2">
        <name>Mg(2+)</name>
        <dbReference type="ChEBI" id="CHEBI:18420"/>
    </cofactor>
</comment>
<dbReference type="GO" id="GO:0003723">
    <property type="term" value="F:RNA binding"/>
    <property type="evidence" value="ECO:0007669"/>
    <property type="project" value="UniProtKB-UniRule"/>
</dbReference>
<comment type="caution">
    <text evidence="18">The sequence shown here is derived from an EMBL/GenBank/DDBJ whole genome shotgun (WGS) entry which is preliminary data.</text>
</comment>
<evidence type="ECO:0000256" key="13">
    <source>
        <dbReference type="ARBA" id="ARBA00023211"/>
    </source>
</evidence>
<keyword evidence="9 14" id="KW-0540">Nuclease</keyword>
<dbReference type="Gene3D" id="3.30.420.10">
    <property type="entry name" value="Ribonuclease H-like superfamily/Ribonuclease H"/>
    <property type="match status" value="1"/>
</dbReference>
<dbReference type="GO" id="GO:0004523">
    <property type="term" value="F:RNA-DNA hybrid ribonuclease activity"/>
    <property type="evidence" value="ECO:0007669"/>
    <property type="project" value="UniProtKB-UniRule"/>
</dbReference>
<dbReference type="NCBIfam" id="NF000595">
    <property type="entry name" value="PRK00015.1-3"/>
    <property type="match status" value="1"/>
</dbReference>
<comment type="function">
    <text evidence="3 14 16">Endonuclease that specifically degrades the RNA of RNA-DNA hybrids.</text>
</comment>
<dbReference type="HAMAP" id="MF_00052_B">
    <property type="entry name" value="RNase_HII_B"/>
    <property type="match status" value="1"/>
</dbReference>
<dbReference type="InterPro" id="IPR022898">
    <property type="entry name" value="RNase_HII"/>
</dbReference>
<dbReference type="EMBL" id="NPMS01000001">
    <property type="protein sequence ID" value="OZU90337.1"/>
    <property type="molecule type" value="Genomic_DNA"/>
</dbReference>
<dbReference type="AlphaFoldDB" id="A0A265NEU2"/>
<evidence type="ECO:0000256" key="7">
    <source>
        <dbReference type="ARBA" id="ARBA00019179"/>
    </source>
</evidence>
<dbReference type="InterPro" id="IPR036397">
    <property type="entry name" value="RNaseH_sf"/>
</dbReference>
<feature type="binding site" evidence="14 15">
    <location>
        <position position="78"/>
    </location>
    <ligand>
        <name>a divalent metal cation</name>
        <dbReference type="ChEBI" id="CHEBI:60240"/>
    </ligand>
</feature>
<evidence type="ECO:0000256" key="16">
    <source>
        <dbReference type="RuleBase" id="RU003515"/>
    </source>
</evidence>
<dbReference type="GO" id="GO:0043137">
    <property type="term" value="P:DNA replication, removal of RNA primer"/>
    <property type="evidence" value="ECO:0007669"/>
    <property type="project" value="TreeGrafter"/>
</dbReference>
<dbReference type="PANTHER" id="PTHR10954:SF18">
    <property type="entry name" value="RIBONUCLEASE HII"/>
    <property type="match status" value="1"/>
</dbReference>
<evidence type="ECO:0000256" key="4">
    <source>
        <dbReference type="ARBA" id="ARBA00004496"/>
    </source>
</evidence>
<feature type="binding site" evidence="14 15">
    <location>
        <position position="169"/>
    </location>
    <ligand>
        <name>a divalent metal cation</name>
        <dbReference type="ChEBI" id="CHEBI:60240"/>
    </ligand>
</feature>
<feature type="binding site" evidence="14 15">
    <location>
        <position position="77"/>
    </location>
    <ligand>
        <name>a divalent metal cation</name>
        <dbReference type="ChEBI" id="CHEBI:60240"/>
    </ligand>
</feature>
<dbReference type="Pfam" id="PF01351">
    <property type="entry name" value="RNase_HII"/>
    <property type="match status" value="1"/>
</dbReference>
<sequence length="256" mass="28954">MEKKSIAVLKQLFEADELNEKLLSQLKLDERKGVQQLIKTYEKRKLKKQALIQQFNEMCRFEERCYLNGCEYIAGIDEAGRGPLAGPVVAAAVILPRDFTLLGLNDSKQLSETARNQYYTIIKNEAISYGISIVNNQKIDDINIYEATKAAMYDAINQLDPKPHHILIDAVNLRDLPCTSEAITKGDAKSVSIAAASILAKVTRDNLMKEVHKEYPIYEFASNMGYGTKEHMKNLQEFGPSPYHRRSFAPVRNLVN</sequence>
<accession>A0A265NEU2</accession>
<evidence type="ECO:0000256" key="10">
    <source>
        <dbReference type="ARBA" id="ARBA00022723"/>
    </source>
</evidence>
<keyword evidence="13 14" id="KW-0464">Manganese</keyword>
<dbReference type="InterPro" id="IPR012337">
    <property type="entry name" value="RNaseH-like_sf"/>
</dbReference>
<dbReference type="CDD" id="cd07182">
    <property type="entry name" value="RNase_HII_bacteria_HII_like"/>
    <property type="match status" value="1"/>
</dbReference>
<keyword evidence="10 14" id="KW-0479">Metal-binding</keyword>
<dbReference type="GO" id="GO:0030145">
    <property type="term" value="F:manganese ion binding"/>
    <property type="evidence" value="ECO:0007669"/>
    <property type="project" value="UniProtKB-UniRule"/>
</dbReference>
<dbReference type="GO" id="GO:0032299">
    <property type="term" value="C:ribonuclease H2 complex"/>
    <property type="evidence" value="ECO:0007669"/>
    <property type="project" value="TreeGrafter"/>
</dbReference>
<dbReference type="RefSeq" id="WP_094883934.1">
    <property type="nucleotide sequence ID" value="NZ_NPMS01000001.1"/>
</dbReference>
<evidence type="ECO:0000256" key="5">
    <source>
        <dbReference type="ARBA" id="ARBA00007383"/>
    </source>
</evidence>
<reference evidence="18 19" key="1">
    <citation type="submission" date="2017-08" db="EMBL/GenBank/DDBJ databases">
        <title>Virgibacillus indicus sp. nov. and Virgibacillus profoundi sp. nov, two moderately halophilic bacteria isolated from marine sediment by using the Microfluidic Streak Plate.</title>
        <authorList>
            <person name="Xu B."/>
            <person name="Hu B."/>
            <person name="Wang J."/>
            <person name="Zhu Y."/>
            <person name="Huang L."/>
            <person name="Du W."/>
            <person name="Huang Y."/>
        </authorList>
    </citation>
    <scope>NUCLEOTIDE SEQUENCE [LARGE SCALE GENOMIC DNA]</scope>
    <source>
        <strain evidence="18 19">IO3-P2-C2</strain>
    </source>
</reference>
<protein>
    <recommendedName>
        <fullName evidence="7 14">Ribonuclease HII</fullName>
        <shortName evidence="14">RNase HII</shortName>
        <ecNumber evidence="6 14">3.1.26.4</ecNumber>
    </recommendedName>
</protein>
<keyword evidence="8 14" id="KW-0963">Cytoplasm</keyword>
<evidence type="ECO:0000256" key="9">
    <source>
        <dbReference type="ARBA" id="ARBA00022722"/>
    </source>
</evidence>
<proteinExistence type="inferred from homology"/>
<keyword evidence="19" id="KW-1185">Reference proteome</keyword>
<gene>
    <name evidence="14" type="primary">rnhB</name>
    <name evidence="18" type="ORF">CIL03_04105</name>
</gene>